<keyword evidence="3" id="KW-1185">Reference proteome</keyword>
<dbReference type="Pfam" id="PF24434">
    <property type="entry name" value="DUF7557"/>
    <property type="match status" value="1"/>
</dbReference>
<dbReference type="Proteomes" id="UP000070284">
    <property type="component" value="Unassembled WGS sequence"/>
</dbReference>
<name>A0A133UJ76_9EURY</name>
<proteinExistence type="predicted"/>
<evidence type="ECO:0000313" key="3">
    <source>
        <dbReference type="Proteomes" id="UP000070284"/>
    </source>
</evidence>
<feature type="region of interest" description="Disordered" evidence="1">
    <location>
        <begin position="1"/>
        <end position="24"/>
    </location>
</feature>
<dbReference type="EMBL" id="LHXO01000071">
    <property type="protein sequence ID" value="KXA94244.1"/>
    <property type="molecule type" value="Genomic_DNA"/>
</dbReference>
<feature type="compositionally biased region" description="Basic and acidic residues" evidence="1">
    <location>
        <begin position="10"/>
        <end position="24"/>
    </location>
</feature>
<evidence type="ECO:0000256" key="1">
    <source>
        <dbReference type="SAM" id="MobiDB-lite"/>
    </source>
</evidence>
<reference evidence="2 3" key="1">
    <citation type="journal article" date="2016" name="Sci. Rep.">
        <title>Metabolic traits of an uncultured archaeal lineage -MSBL1- from brine pools of the Red Sea.</title>
        <authorList>
            <person name="Mwirichia R."/>
            <person name="Alam I."/>
            <person name="Rashid M."/>
            <person name="Vinu M."/>
            <person name="Ba-Alawi W."/>
            <person name="Anthony Kamau A."/>
            <person name="Kamanda Ngugi D."/>
            <person name="Goker M."/>
            <person name="Klenk H.P."/>
            <person name="Bajic V."/>
            <person name="Stingl U."/>
        </authorList>
    </citation>
    <scope>NUCLEOTIDE SEQUENCE [LARGE SCALE GENOMIC DNA]</scope>
    <source>
        <strain evidence="2">SCGC-AAA259E19</strain>
    </source>
</reference>
<dbReference type="AlphaFoldDB" id="A0A133UJ76"/>
<organism evidence="2 3">
    <name type="scientific">candidate division MSBL1 archaeon SCGC-AAA259E19</name>
    <dbReference type="NCBI Taxonomy" id="1698264"/>
    <lineage>
        <taxon>Archaea</taxon>
        <taxon>Methanobacteriati</taxon>
        <taxon>Methanobacteriota</taxon>
        <taxon>candidate division MSBL1</taxon>
    </lineage>
</organism>
<sequence length="66" mass="7806">MPTTVQVSSETKKKLDEEKDHPKETYEEVIRELVEERESRLKKKIDKAKKQENISHEKVKDVLGIE</sequence>
<feature type="compositionally biased region" description="Basic and acidic residues" evidence="1">
    <location>
        <begin position="48"/>
        <end position="66"/>
    </location>
</feature>
<protein>
    <recommendedName>
        <fullName evidence="4">CopG family transcriptional regulator</fullName>
    </recommendedName>
</protein>
<feature type="region of interest" description="Disordered" evidence="1">
    <location>
        <begin position="43"/>
        <end position="66"/>
    </location>
</feature>
<accession>A0A133UJ76</accession>
<gene>
    <name evidence="2" type="ORF">AKJ65_04965</name>
</gene>
<comment type="caution">
    <text evidence="2">The sequence shown here is derived from an EMBL/GenBank/DDBJ whole genome shotgun (WGS) entry which is preliminary data.</text>
</comment>
<evidence type="ECO:0008006" key="4">
    <source>
        <dbReference type="Google" id="ProtNLM"/>
    </source>
</evidence>
<dbReference type="InterPro" id="IPR055979">
    <property type="entry name" value="DUF7557"/>
</dbReference>
<evidence type="ECO:0000313" key="2">
    <source>
        <dbReference type="EMBL" id="KXA94244.1"/>
    </source>
</evidence>